<dbReference type="STRING" id="568069.A0A1J1I3K5"/>
<reference evidence="2 3" key="1">
    <citation type="submission" date="2015-04" db="EMBL/GenBank/DDBJ databases">
        <authorList>
            <person name="Syromyatnikov M.Y."/>
            <person name="Popov V.N."/>
        </authorList>
    </citation>
    <scope>NUCLEOTIDE SEQUENCE [LARGE SCALE GENOMIC DNA]</scope>
</reference>
<dbReference type="Proteomes" id="UP000183832">
    <property type="component" value="Unassembled WGS sequence"/>
</dbReference>
<dbReference type="EMBL" id="CVRI01000040">
    <property type="protein sequence ID" value="CRK94877.1"/>
    <property type="molecule type" value="Genomic_DNA"/>
</dbReference>
<feature type="region of interest" description="Disordered" evidence="1">
    <location>
        <begin position="629"/>
        <end position="652"/>
    </location>
</feature>
<proteinExistence type="predicted"/>
<feature type="compositionally biased region" description="Low complexity" evidence="1">
    <location>
        <begin position="417"/>
        <end position="428"/>
    </location>
</feature>
<evidence type="ECO:0000256" key="1">
    <source>
        <dbReference type="SAM" id="MobiDB-lite"/>
    </source>
</evidence>
<organism evidence="2 3">
    <name type="scientific">Clunio marinus</name>
    <dbReference type="NCBI Taxonomy" id="568069"/>
    <lineage>
        <taxon>Eukaryota</taxon>
        <taxon>Metazoa</taxon>
        <taxon>Ecdysozoa</taxon>
        <taxon>Arthropoda</taxon>
        <taxon>Hexapoda</taxon>
        <taxon>Insecta</taxon>
        <taxon>Pterygota</taxon>
        <taxon>Neoptera</taxon>
        <taxon>Endopterygota</taxon>
        <taxon>Diptera</taxon>
        <taxon>Nematocera</taxon>
        <taxon>Chironomoidea</taxon>
        <taxon>Chironomidae</taxon>
        <taxon>Clunio</taxon>
    </lineage>
</organism>
<feature type="compositionally biased region" description="Polar residues" evidence="1">
    <location>
        <begin position="237"/>
        <end position="246"/>
    </location>
</feature>
<keyword evidence="3" id="KW-1185">Reference proteome</keyword>
<evidence type="ECO:0000313" key="2">
    <source>
        <dbReference type="EMBL" id="CRK94877.1"/>
    </source>
</evidence>
<feature type="compositionally biased region" description="Polar residues" evidence="1">
    <location>
        <begin position="572"/>
        <end position="603"/>
    </location>
</feature>
<dbReference type="OrthoDB" id="8122370at2759"/>
<feature type="compositionally biased region" description="Low complexity" evidence="1">
    <location>
        <begin position="110"/>
        <end position="124"/>
    </location>
</feature>
<feature type="compositionally biased region" description="Low complexity" evidence="1">
    <location>
        <begin position="247"/>
        <end position="257"/>
    </location>
</feature>
<feature type="compositionally biased region" description="Low complexity" evidence="1">
    <location>
        <begin position="443"/>
        <end position="463"/>
    </location>
</feature>
<protein>
    <submittedName>
        <fullName evidence="2">CLUMA_CG008369, isoform A</fullName>
    </submittedName>
</protein>
<feature type="compositionally biased region" description="Polar residues" evidence="1">
    <location>
        <begin position="315"/>
        <end position="325"/>
    </location>
</feature>
<feature type="compositionally biased region" description="Low complexity" evidence="1">
    <location>
        <begin position="326"/>
        <end position="360"/>
    </location>
</feature>
<feature type="compositionally biased region" description="Polar residues" evidence="1">
    <location>
        <begin position="429"/>
        <end position="442"/>
    </location>
</feature>
<dbReference type="AlphaFoldDB" id="A0A1J1I3K5"/>
<sequence>MKQKLKEKFNVGDKVKKSTFTKCVKMSKEVENLKNGILNGESLINIQHQQQKQSKLGNSNVDRDTKSIVGGRLQFYKDGKFILELARAREGEKTGWISVPRKTFWPPTISTNSSTTFNSDDNSSIQSSPWQRDHCWKQTQPRNNISKEMVLFFHRPGRLRLSKECQKTAQSKRRRPLDKGGNVKFIQIDEKKDDLISDDISNDAHSKSDDDNKINGDSKLEKVSLEDTKRSRPKASLNGNNSTIPLSSSSSSSSSISPQMSNGNLTTKNQQQDKSTPPVVSRPISSYSITSLLAHNNNNSSTSAAAGSCYSINEHSNDSTSTSHYQQQRLSLSQNSSPKSPLQQQQQQQQKSSSPNQSPSPEHHAFHKYRPTTTPTAASSSPFSGSYHSPNYIRGSPSPHADNRLRTTGNYHHQHSPSHYASSPSHQSFGTPRDSSLSPNVERTSTASSRSTPTSSGTSGIRTVPKKTAALRQQFSSPTMEISSKKSSTMKAENVDSLLRPSALIAPPVPHPAQMYPYMYPTLSYLPTAVPPYYHPAFYNPAMMAAAAASYRIPGMHPGAIPGYPGASLSPVSTAQLAGSSSPVSGYEKNSNGQRNSTISSPPATHPTLSPYVPSSPWNPIPLTNHSINDGSIIPKAKDEPISDVPLNLSKH</sequence>
<evidence type="ECO:0000313" key="3">
    <source>
        <dbReference type="Proteomes" id="UP000183832"/>
    </source>
</evidence>
<feature type="compositionally biased region" description="Basic and acidic residues" evidence="1">
    <location>
        <begin position="202"/>
        <end position="230"/>
    </location>
</feature>
<feature type="region of interest" description="Disordered" evidence="1">
    <location>
        <begin position="197"/>
        <end position="283"/>
    </location>
</feature>
<accession>A0A1J1I3K5</accession>
<feature type="region of interest" description="Disordered" evidence="1">
    <location>
        <begin position="315"/>
        <end position="468"/>
    </location>
</feature>
<gene>
    <name evidence="2" type="primary">putative Protein hairless</name>
    <name evidence="2" type="ORF">CLUMA_CG008369</name>
</gene>
<feature type="compositionally biased region" description="Polar residues" evidence="1">
    <location>
        <begin position="258"/>
        <end position="275"/>
    </location>
</feature>
<feature type="compositionally biased region" description="Low complexity" evidence="1">
    <location>
        <begin position="371"/>
        <end position="390"/>
    </location>
</feature>
<feature type="region of interest" description="Disordered" evidence="1">
    <location>
        <begin position="572"/>
        <end position="611"/>
    </location>
</feature>
<name>A0A1J1I3K5_9DIPT</name>
<feature type="region of interest" description="Disordered" evidence="1">
    <location>
        <begin position="110"/>
        <end position="133"/>
    </location>
</feature>